<dbReference type="Proteomes" id="UP000324222">
    <property type="component" value="Unassembled WGS sequence"/>
</dbReference>
<comment type="caution">
    <text evidence="2">The sequence shown here is derived from an EMBL/GenBank/DDBJ whole genome shotgun (WGS) entry which is preliminary data.</text>
</comment>
<evidence type="ECO:0000256" key="1">
    <source>
        <dbReference type="SAM" id="MobiDB-lite"/>
    </source>
</evidence>
<organism evidence="2 3">
    <name type="scientific">Portunus trituberculatus</name>
    <name type="common">Swimming crab</name>
    <name type="synonym">Neptunus trituberculatus</name>
    <dbReference type="NCBI Taxonomy" id="210409"/>
    <lineage>
        <taxon>Eukaryota</taxon>
        <taxon>Metazoa</taxon>
        <taxon>Ecdysozoa</taxon>
        <taxon>Arthropoda</taxon>
        <taxon>Crustacea</taxon>
        <taxon>Multicrustacea</taxon>
        <taxon>Malacostraca</taxon>
        <taxon>Eumalacostraca</taxon>
        <taxon>Eucarida</taxon>
        <taxon>Decapoda</taxon>
        <taxon>Pleocyemata</taxon>
        <taxon>Brachyura</taxon>
        <taxon>Eubrachyura</taxon>
        <taxon>Portunoidea</taxon>
        <taxon>Portunidae</taxon>
        <taxon>Portuninae</taxon>
        <taxon>Portunus</taxon>
    </lineage>
</organism>
<dbReference type="EMBL" id="VSRR010011893">
    <property type="protein sequence ID" value="MPC53809.1"/>
    <property type="molecule type" value="Genomic_DNA"/>
</dbReference>
<feature type="region of interest" description="Disordered" evidence="1">
    <location>
        <begin position="156"/>
        <end position="179"/>
    </location>
</feature>
<evidence type="ECO:0000313" key="3">
    <source>
        <dbReference type="Proteomes" id="UP000324222"/>
    </source>
</evidence>
<sequence length="195" mass="21306">MTLSFPGLVLSKASVLGLSGGDLRVKTAFVQLISIVCFSLILGGEPKLSHPNYLSTVRHPVPRTLKGGGEGRNEVDAFLLFFPLVNSDSFIKKASDPRCLPSVASTLVRKDITPENHMSTALLYWIKPEFEKKFDITEQLSAPVKQNPSIVTSVERQHPGRAMQPGDTHSSSPQHGHSCRESCHSLLAVKTMAMQ</sequence>
<reference evidence="2 3" key="1">
    <citation type="submission" date="2019-05" db="EMBL/GenBank/DDBJ databases">
        <title>Another draft genome of Portunus trituberculatus and its Hox gene families provides insights of decapod evolution.</title>
        <authorList>
            <person name="Jeong J.-H."/>
            <person name="Song I."/>
            <person name="Kim S."/>
            <person name="Choi T."/>
            <person name="Kim D."/>
            <person name="Ryu S."/>
            <person name="Kim W."/>
        </authorList>
    </citation>
    <scope>NUCLEOTIDE SEQUENCE [LARGE SCALE GENOMIC DNA]</scope>
    <source>
        <tissue evidence="2">Muscle</tissue>
    </source>
</reference>
<proteinExistence type="predicted"/>
<keyword evidence="3" id="KW-1185">Reference proteome</keyword>
<accession>A0A5B7G882</accession>
<dbReference type="AlphaFoldDB" id="A0A5B7G882"/>
<gene>
    <name evidence="2" type="ORF">E2C01_047710</name>
</gene>
<protein>
    <submittedName>
        <fullName evidence="2">Uncharacterized protein</fullName>
    </submittedName>
</protein>
<name>A0A5B7G882_PORTR</name>
<evidence type="ECO:0000313" key="2">
    <source>
        <dbReference type="EMBL" id="MPC53809.1"/>
    </source>
</evidence>